<evidence type="ECO:0000313" key="3">
    <source>
        <dbReference type="Proteomes" id="UP000319817"/>
    </source>
</evidence>
<evidence type="ECO:0000313" key="2">
    <source>
        <dbReference type="EMBL" id="QDT08170.1"/>
    </source>
</evidence>
<proteinExistence type="predicted"/>
<sequence>MNTINVQQAIFASSDRGSMKGYQLVAKSDGIDRWTSQELCRWMPSRAASDDPNDWSINYFPIKEDCFAITRSVLGGPEYSGRGATQLVTLILLLSDSQFALYSYDPISVANTAMAMGLLRLPLEMRCSELPMASLPDAPLLAPTQKAGEPTCQREQHMLDELTSLIDQSRRVAVVGRVDPIKAVSCLMPRLSSRARREFSFTTGLPPAVRRPFQAHFLTSVDKTNRRNLETQQIVPVAVR</sequence>
<dbReference type="InterPro" id="IPR045402">
    <property type="entry name" value="GAP1-N2"/>
</dbReference>
<dbReference type="EMBL" id="CP036526">
    <property type="protein sequence ID" value="QDT08170.1"/>
    <property type="molecule type" value="Genomic_DNA"/>
</dbReference>
<gene>
    <name evidence="2" type="ORF">K239x_01020</name>
</gene>
<dbReference type="Pfam" id="PF20013">
    <property type="entry name" value="GAP1-N2"/>
    <property type="match status" value="1"/>
</dbReference>
<protein>
    <recommendedName>
        <fullName evidence="1">GTPase-associated protein 1 N-terminal domain-containing protein</fullName>
    </recommendedName>
</protein>
<accession>A0A517NM10</accession>
<evidence type="ECO:0000259" key="1">
    <source>
        <dbReference type="Pfam" id="PF20013"/>
    </source>
</evidence>
<dbReference type="OrthoDB" id="271226at2"/>
<feature type="domain" description="GTPase-associated protein 1 N-terminal" evidence="1">
    <location>
        <begin position="6"/>
        <end position="113"/>
    </location>
</feature>
<name>A0A517NM10_9BACT</name>
<organism evidence="2 3">
    <name type="scientific">Stieleria marina</name>
    <dbReference type="NCBI Taxonomy" id="1930275"/>
    <lineage>
        <taxon>Bacteria</taxon>
        <taxon>Pseudomonadati</taxon>
        <taxon>Planctomycetota</taxon>
        <taxon>Planctomycetia</taxon>
        <taxon>Pirellulales</taxon>
        <taxon>Pirellulaceae</taxon>
        <taxon>Stieleria</taxon>
    </lineage>
</organism>
<keyword evidence="3" id="KW-1185">Reference proteome</keyword>
<dbReference type="AlphaFoldDB" id="A0A517NM10"/>
<dbReference type="RefSeq" id="WP_145415761.1">
    <property type="nucleotide sequence ID" value="NZ_CP036526.1"/>
</dbReference>
<reference evidence="2 3" key="1">
    <citation type="submission" date="2019-02" db="EMBL/GenBank/DDBJ databases">
        <title>Deep-cultivation of Planctomycetes and their phenomic and genomic characterization uncovers novel biology.</title>
        <authorList>
            <person name="Wiegand S."/>
            <person name="Jogler M."/>
            <person name="Boedeker C."/>
            <person name="Pinto D."/>
            <person name="Vollmers J."/>
            <person name="Rivas-Marin E."/>
            <person name="Kohn T."/>
            <person name="Peeters S.H."/>
            <person name="Heuer A."/>
            <person name="Rast P."/>
            <person name="Oberbeckmann S."/>
            <person name="Bunk B."/>
            <person name="Jeske O."/>
            <person name="Meyerdierks A."/>
            <person name="Storesund J.E."/>
            <person name="Kallscheuer N."/>
            <person name="Luecker S."/>
            <person name="Lage O.M."/>
            <person name="Pohl T."/>
            <person name="Merkel B.J."/>
            <person name="Hornburger P."/>
            <person name="Mueller R.-W."/>
            <person name="Bruemmer F."/>
            <person name="Labrenz M."/>
            <person name="Spormann A.M."/>
            <person name="Op den Camp H."/>
            <person name="Overmann J."/>
            <person name="Amann R."/>
            <person name="Jetten M.S.M."/>
            <person name="Mascher T."/>
            <person name="Medema M.H."/>
            <person name="Devos D.P."/>
            <person name="Kaster A.-K."/>
            <person name="Ovreas L."/>
            <person name="Rohde M."/>
            <person name="Galperin M.Y."/>
            <person name="Jogler C."/>
        </authorList>
    </citation>
    <scope>NUCLEOTIDE SEQUENCE [LARGE SCALE GENOMIC DNA]</scope>
    <source>
        <strain evidence="2 3">K23_9</strain>
    </source>
</reference>
<dbReference type="Proteomes" id="UP000319817">
    <property type="component" value="Chromosome"/>
</dbReference>